<accession>A0A8H7ERA7</accession>
<dbReference type="InterPro" id="IPR016555">
    <property type="entry name" value="PLipase_D_euk"/>
</dbReference>
<feature type="domain" description="PLD phosphodiesterase" evidence="12">
    <location>
        <begin position="612"/>
        <end position="639"/>
    </location>
</feature>
<feature type="domain" description="PH" evidence="11">
    <location>
        <begin position="377"/>
        <end position="485"/>
    </location>
</feature>
<dbReference type="GO" id="GO:0035091">
    <property type="term" value="F:phosphatidylinositol binding"/>
    <property type="evidence" value="ECO:0007669"/>
    <property type="project" value="InterPro"/>
</dbReference>
<dbReference type="Gene3D" id="2.30.29.30">
    <property type="entry name" value="Pleckstrin-homology domain (PH domain)/Phosphotyrosine-binding domain (PTB)"/>
    <property type="match status" value="1"/>
</dbReference>
<protein>
    <recommendedName>
        <fullName evidence="9">Phospholipase</fullName>
        <ecNumber evidence="9">3.1.4.4</ecNumber>
    </recommendedName>
</protein>
<dbReference type="GO" id="GO:0004630">
    <property type="term" value="F:phospholipase D activity"/>
    <property type="evidence" value="ECO:0007669"/>
    <property type="project" value="UniProtKB-UniRule"/>
</dbReference>
<evidence type="ECO:0000256" key="3">
    <source>
        <dbReference type="ARBA" id="ARBA00022737"/>
    </source>
</evidence>
<dbReference type="InterPro" id="IPR025202">
    <property type="entry name" value="PLD-like_dom"/>
</dbReference>
<evidence type="ECO:0000256" key="6">
    <source>
        <dbReference type="ARBA" id="ARBA00023098"/>
    </source>
</evidence>
<evidence type="ECO:0000313" key="14">
    <source>
        <dbReference type="EMBL" id="KAF7727103.1"/>
    </source>
</evidence>
<feature type="domain" description="PX" evidence="13">
    <location>
        <begin position="237"/>
        <end position="371"/>
    </location>
</feature>
<evidence type="ECO:0000256" key="2">
    <source>
        <dbReference type="ARBA" id="ARBA00008664"/>
    </source>
</evidence>
<dbReference type="InterPro" id="IPR001849">
    <property type="entry name" value="PH_domain"/>
</dbReference>
<dbReference type="Proteomes" id="UP000605846">
    <property type="component" value="Unassembled WGS sequence"/>
</dbReference>
<dbReference type="InterPro" id="IPR015679">
    <property type="entry name" value="PLipase_D_fam"/>
</dbReference>
<proteinExistence type="inferred from homology"/>
<evidence type="ECO:0000256" key="10">
    <source>
        <dbReference type="SAM" id="MobiDB-lite"/>
    </source>
</evidence>
<dbReference type="PROSITE" id="PS50195">
    <property type="entry name" value="PX"/>
    <property type="match status" value="1"/>
</dbReference>
<dbReference type="Pfam" id="PF00169">
    <property type="entry name" value="PH"/>
    <property type="match status" value="1"/>
</dbReference>
<gene>
    <name evidence="14" type="primary">SPO14_2</name>
    <name evidence="14" type="ORF">EC973_008066</name>
</gene>
<dbReference type="GO" id="GO:0012505">
    <property type="term" value="C:endomembrane system"/>
    <property type="evidence" value="ECO:0007669"/>
    <property type="project" value="UniProtKB-SubCell"/>
</dbReference>
<dbReference type="Pfam" id="PF00614">
    <property type="entry name" value="PLDc"/>
    <property type="match status" value="1"/>
</dbReference>
<dbReference type="GO" id="GO:0009395">
    <property type="term" value="P:phospholipid catabolic process"/>
    <property type="evidence" value="ECO:0007669"/>
    <property type="project" value="TreeGrafter"/>
</dbReference>
<feature type="domain" description="PLD phosphodiesterase" evidence="12">
    <location>
        <begin position="1005"/>
        <end position="1032"/>
    </location>
</feature>
<dbReference type="SUPFAM" id="SSF64268">
    <property type="entry name" value="PX domain"/>
    <property type="match status" value="1"/>
</dbReference>
<evidence type="ECO:0000259" key="12">
    <source>
        <dbReference type="PROSITE" id="PS50035"/>
    </source>
</evidence>
<feature type="compositionally biased region" description="Basic residues" evidence="10">
    <location>
        <begin position="951"/>
        <end position="963"/>
    </location>
</feature>
<evidence type="ECO:0000256" key="8">
    <source>
        <dbReference type="ARBA" id="ARBA00037868"/>
    </source>
</evidence>
<dbReference type="SUPFAM" id="SSF56024">
    <property type="entry name" value="Phospholipase D/nuclease"/>
    <property type="match status" value="2"/>
</dbReference>
<keyword evidence="7" id="KW-0449">Lipoprotein</keyword>
<dbReference type="OrthoDB" id="14911at2759"/>
<dbReference type="InterPro" id="IPR036871">
    <property type="entry name" value="PX_dom_sf"/>
</dbReference>
<dbReference type="EMBL" id="JABAYA010000065">
    <property type="protein sequence ID" value="KAF7727103.1"/>
    <property type="molecule type" value="Genomic_DNA"/>
</dbReference>
<dbReference type="GO" id="GO:0035556">
    <property type="term" value="P:intracellular signal transduction"/>
    <property type="evidence" value="ECO:0007669"/>
    <property type="project" value="InterPro"/>
</dbReference>
<dbReference type="CDD" id="cd09141">
    <property type="entry name" value="PLDc_vPLD1_2_yPLD_like_2"/>
    <property type="match status" value="1"/>
</dbReference>
<dbReference type="Gene3D" id="3.30.1520.10">
    <property type="entry name" value="Phox-like domain"/>
    <property type="match status" value="1"/>
</dbReference>
<name>A0A8H7ERA7_9FUNG</name>
<keyword evidence="5 9" id="KW-0442">Lipid degradation</keyword>
<dbReference type="PROSITE" id="PS50003">
    <property type="entry name" value="PH_DOMAIN"/>
    <property type="match status" value="1"/>
</dbReference>
<dbReference type="InterPro" id="IPR001736">
    <property type="entry name" value="PLipase_D/transphosphatidylase"/>
</dbReference>
<keyword evidence="15" id="KW-1185">Reference proteome</keyword>
<comment type="catalytic activity">
    <reaction evidence="1 9">
        <text>a 1,2-diacyl-sn-glycero-3-phosphocholine + H2O = a 1,2-diacyl-sn-glycero-3-phosphate + choline + H(+)</text>
        <dbReference type="Rhea" id="RHEA:14445"/>
        <dbReference type="ChEBI" id="CHEBI:15354"/>
        <dbReference type="ChEBI" id="CHEBI:15377"/>
        <dbReference type="ChEBI" id="CHEBI:15378"/>
        <dbReference type="ChEBI" id="CHEBI:57643"/>
        <dbReference type="ChEBI" id="CHEBI:58608"/>
        <dbReference type="EC" id="3.1.4.4"/>
    </reaction>
</comment>
<keyword evidence="6" id="KW-0443">Lipid metabolism</keyword>
<dbReference type="EC" id="3.1.4.4" evidence="9"/>
<dbReference type="Gene3D" id="3.30.870.10">
    <property type="entry name" value="Endonuclease Chain A"/>
    <property type="match status" value="3"/>
</dbReference>
<dbReference type="PROSITE" id="PS50035">
    <property type="entry name" value="PLD"/>
    <property type="match status" value="2"/>
</dbReference>
<dbReference type="Pfam" id="PF13091">
    <property type="entry name" value="PLDc_2"/>
    <property type="match status" value="1"/>
</dbReference>
<evidence type="ECO:0000256" key="5">
    <source>
        <dbReference type="ARBA" id="ARBA00022963"/>
    </source>
</evidence>
<dbReference type="AlphaFoldDB" id="A0A8H7ERA7"/>
<dbReference type="InterPro" id="IPR011993">
    <property type="entry name" value="PH-like_dom_sf"/>
</dbReference>
<dbReference type="SUPFAM" id="SSF50729">
    <property type="entry name" value="PH domain-like"/>
    <property type="match status" value="1"/>
</dbReference>
<comment type="caution">
    <text evidence="14">The sequence shown here is derived from an EMBL/GenBank/DDBJ whole genome shotgun (WGS) entry which is preliminary data.</text>
</comment>
<keyword evidence="4 9" id="KW-0378">Hydrolase</keyword>
<dbReference type="SMART" id="SM00155">
    <property type="entry name" value="PLDc"/>
    <property type="match status" value="2"/>
</dbReference>
<keyword evidence="3" id="KW-0677">Repeat</keyword>
<dbReference type="GO" id="GO:0006654">
    <property type="term" value="P:phosphatidic acid biosynthetic process"/>
    <property type="evidence" value="ECO:0007669"/>
    <property type="project" value="InterPro"/>
</dbReference>
<evidence type="ECO:0000256" key="4">
    <source>
        <dbReference type="ARBA" id="ARBA00022801"/>
    </source>
</evidence>
<dbReference type="PIRSF" id="PIRSF009376">
    <property type="entry name" value="Phospholipase_D_euk"/>
    <property type="match status" value="1"/>
</dbReference>
<dbReference type="SMART" id="SM00233">
    <property type="entry name" value="PH"/>
    <property type="match status" value="1"/>
</dbReference>
<evidence type="ECO:0000256" key="7">
    <source>
        <dbReference type="ARBA" id="ARBA00023288"/>
    </source>
</evidence>
<feature type="region of interest" description="Disordered" evidence="10">
    <location>
        <begin position="904"/>
        <end position="934"/>
    </location>
</feature>
<evidence type="ECO:0000256" key="1">
    <source>
        <dbReference type="ARBA" id="ARBA00000798"/>
    </source>
</evidence>
<reference evidence="14" key="1">
    <citation type="submission" date="2020-01" db="EMBL/GenBank/DDBJ databases">
        <title>Genome Sequencing of Three Apophysomyces-Like Fungal Strains Confirms a Novel Fungal Genus in the Mucoromycota with divergent Burkholderia-like Endosymbiotic Bacteria.</title>
        <authorList>
            <person name="Stajich J.E."/>
            <person name="Macias A.M."/>
            <person name="Carter-House D."/>
            <person name="Lovett B."/>
            <person name="Kasson L.R."/>
            <person name="Berry K."/>
            <person name="Grigoriev I."/>
            <person name="Chang Y."/>
            <person name="Spatafora J."/>
            <person name="Kasson M.T."/>
        </authorList>
    </citation>
    <scope>NUCLEOTIDE SEQUENCE</scope>
    <source>
        <strain evidence="14">NRRL A-21654</strain>
    </source>
</reference>
<dbReference type="CDD" id="cd01254">
    <property type="entry name" value="PH_PLD"/>
    <property type="match status" value="1"/>
</dbReference>
<evidence type="ECO:0000259" key="13">
    <source>
        <dbReference type="PROSITE" id="PS50195"/>
    </source>
</evidence>
<dbReference type="CDD" id="cd09138">
    <property type="entry name" value="PLDc_vPLD1_2_yPLD_like_1"/>
    <property type="match status" value="1"/>
</dbReference>
<evidence type="ECO:0000256" key="9">
    <source>
        <dbReference type="PIRNR" id="PIRNR009376"/>
    </source>
</evidence>
<sequence length="1206" mass="138450">MPRKSTKVQHYVYYQEEVARSSFDREPSSDSLPALARWHSLIRRMSINMQRDEGTPLNEVMSGTALEPTEHERALMLNMPMPPAVDDNLPSMEEIAREGLRAAQLAELKTSYFEHPFSSDEEESIDSNDQVTERVEPVISNQDITAYSSGTHENSDPQGNKFHFSVYLKDLNFPTVHRRAQAQWGTAIEKIRFVTSMSLTSRGHNSHTPFTTLSLVPFCAPAFATPYIAILSRDEHGRKPVAITDSEIEQSSLQRLYVYRIELQYGEIKWVIKRSIIEFYNLHLTLKFKSGITGYIEPPPSFPDQLAHLANAALASIGITREEDEKDELWRDVNLKRRLALEQYLKALIQRSRLEVNYELCDFLEISAISIVKDMGWKGKEGYMEHKMNAASPSLTRFLRWSRWAKQWVLLRDSYIAFCKDISSTTPTDVLLFDKHFKVTRRHSHFASYHQTHITLLNSARRIELKCPTNRHMEEWIRSIEKVQAESPWVINHRFGSFAPVRENAKVKWFVDSQEYFYAVSEAILSAKSEIYIEDWWLSPELYLRRPPKGNEEYRIDRLLKRKACEGVMIYIVIYKNLSVALPLDSQHTRDWLQGIHPNIIVQRHANLTTSPLWAHHEKILVVDHRLAFVGGLDLCFGRYDTPEHELMDHSSDDETFLEVFPGQDYSNPRVKDFIKVSQYDIELIDKRCIPRMPWHDIQTAMVGPPARDVARHFIQRWNFVKATRAKDREDVPFLVPKGEYVAARDESKFRGTCRVQVVRSSAEWSQGIFREFSIYSAYMECISKAKHFVYIENQFFISATHPDDKLVKNKIAQAIVERIKRAYRERQKFRVIVVIPCAPGFEGDFTSADRRSMPLRSVAHFQYLSISRGGSSILEKLEEANIPAEQYIGFYSLRNWGRVSSNALNPSSPPVSNDQGDLSSRMSPVTPTSALPTSSGILSNGKYSIELKRGHSNHQSRNKRSKDHTVHPSRSGLHSVLDDTIRERFSGGNMSSELREERTEYVTEQVYVHSKLMIVDDKTVICGSANINDRSQLGNRDSEIAVVIEDTDMVPSIMNGQPYQAAREHLGMLSKPGDCILSETAAESSSTANAGQQSEMFGMDPLHDDFFFNQWDNIAKKNTEIYRTLFRCVPDDTVLTFDAHRKFVPDPARVRPGHIAHPWRMTNEEIQAKLAGIRGHLVTFPTQYLCQENMTASLVQEAVPPIVFT</sequence>
<dbReference type="PANTHER" id="PTHR18896">
    <property type="entry name" value="PHOSPHOLIPASE D"/>
    <property type="match status" value="1"/>
</dbReference>
<comment type="subcellular location">
    <subcellularLocation>
        <location evidence="8">Endomembrane system</location>
        <topology evidence="8">Lipid-anchor</topology>
    </subcellularLocation>
</comment>
<dbReference type="PANTHER" id="PTHR18896:SF76">
    <property type="entry name" value="PHOSPHOLIPASE"/>
    <property type="match status" value="1"/>
</dbReference>
<dbReference type="Pfam" id="PF00787">
    <property type="entry name" value="PX"/>
    <property type="match status" value="1"/>
</dbReference>
<evidence type="ECO:0000259" key="11">
    <source>
        <dbReference type="PROSITE" id="PS50003"/>
    </source>
</evidence>
<evidence type="ECO:0000313" key="15">
    <source>
        <dbReference type="Proteomes" id="UP000605846"/>
    </source>
</evidence>
<dbReference type="InterPro" id="IPR001683">
    <property type="entry name" value="PX_dom"/>
</dbReference>
<organism evidence="14 15">
    <name type="scientific">Apophysomyces ossiformis</name>
    <dbReference type="NCBI Taxonomy" id="679940"/>
    <lineage>
        <taxon>Eukaryota</taxon>
        <taxon>Fungi</taxon>
        <taxon>Fungi incertae sedis</taxon>
        <taxon>Mucoromycota</taxon>
        <taxon>Mucoromycotina</taxon>
        <taxon>Mucoromycetes</taxon>
        <taxon>Mucorales</taxon>
        <taxon>Mucorineae</taxon>
        <taxon>Mucoraceae</taxon>
        <taxon>Apophysomyces</taxon>
    </lineage>
</organism>
<feature type="region of interest" description="Disordered" evidence="10">
    <location>
        <begin position="951"/>
        <end position="973"/>
    </location>
</feature>
<comment type="similarity">
    <text evidence="2 9">Belongs to the phospholipase D family.</text>
</comment>